<feature type="non-terminal residue" evidence="1">
    <location>
        <position position="1"/>
    </location>
</feature>
<evidence type="ECO:0000313" key="1">
    <source>
        <dbReference type="EMBL" id="VUZ51145.1"/>
    </source>
</evidence>
<keyword evidence="2" id="KW-1185">Reference proteome</keyword>
<accession>A0A564YV80</accession>
<evidence type="ECO:0000313" key="2">
    <source>
        <dbReference type="Proteomes" id="UP000321570"/>
    </source>
</evidence>
<name>A0A564YV80_HYMDI</name>
<gene>
    <name evidence="1" type="ORF">WMSIL1_LOCUS9814</name>
</gene>
<organism evidence="1 2">
    <name type="scientific">Hymenolepis diminuta</name>
    <name type="common">Rat tapeworm</name>
    <dbReference type="NCBI Taxonomy" id="6216"/>
    <lineage>
        <taxon>Eukaryota</taxon>
        <taxon>Metazoa</taxon>
        <taxon>Spiralia</taxon>
        <taxon>Lophotrochozoa</taxon>
        <taxon>Platyhelminthes</taxon>
        <taxon>Cestoda</taxon>
        <taxon>Eucestoda</taxon>
        <taxon>Cyclophyllidea</taxon>
        <taxon>Hymenolepididae</taxon>
        <taxon>Hymenolepis</taxon>
    </lineage>
</organism>
<dbReference type="AlphaFoldDB" id="A0A564YV80"/>
<sequence length="73" mass="8401">ITAISTTWRTERTLEFVIANNLYHSQTLEHPAIPDVVQGSERNSQNIIHHVPPGFDCIFFVSRLISRQRQTGR</sequence>
<dbReference type="Proteomes" id="UP000321570">
    <property type="component" value="Unassembled WGS sequence"/>
</dbReference>
<reference evidence="1 2" key="1">
    <citation type="submission" date="2019-07" db="EMBL/GenBank/DDBJ databases">
        <authorList>
            <person name="Jastrzebski P J."/>
            <person name="Paukszto L."/>
            <person name="Jastrzebski P J."/>
        </authorList>
    </citation>
    <scope>NUCLEOTIDE SEQUENCE [LARGE SCALE GENOMIC DNA]</scope>
    <source>
        <strain evidence="1 2">WMS-il1</strain>
    </source>
</reference>
<proteinExistence type="predicted"/>
<protein>
    <submittedName>
        <fullName evidence="1">Uncharacterized protein</fullName>
    </submittedName>
</protein>
<dbReference type="EMBL" id="CABIJS010000421">
    <property type="protein sequence ID" value="VUZ51145.1"/>
    <property type="molecule type" value="Genomic_DNA"/>
</dbReference>